<dbReference type="Pfam" id="PF03235">
    <property type="entry name" value="GmrSD_N"/>
    <property type="match status" value="1"/>
</dbReference>
<evidence type="ECO:0000313" key="3">
    <source>
        <dbReference type="EMBL" id="QDJ15471.1"/>
    </source>
</evidence>
<evidence type="ECO:0000259" key="1">
    <source>
        <dbReference type="Pfam" id="PF03235"/>
    </source>
</evidence>
<accession>A0A8E3SDF3</accession>
<keyword evidence="4" id="KW-1185">Reference proteome</keyword>
<dbReference type="Pfam" id="PF07510">
    <property type="entry name" value="GmrSD_C"/>
    <property type="match status" value="1"/>
</dbReference>
<dbReference type="InterPro" id="IPR004919">
    <property type="entry name" value="GmrSD_N"/>
</dbReference>
<dbReference type="InterPro" id="IPR011089">
    <property type="entry name" value="GmrSD_C"/>
</dbReference>
<evidence type="ECO:0000259" key="2">
    <source>
        <dbReference type="Pfam" id="PF07510"/>
    </source>
</evidence>
<evidence type="ECO:0000313" key="4">
    <source>
        <dbReference type="Proteomes" id="UP000955338"/>
    </source>
</evidence>
<proteinExistence type="predicted"/>
<organism evidence="3 4">
    <name type="scientific">Mergibacter septicus</name>
    <dbReference type="NCBI Taxonomy" id="221402"/>
    <lineage>
        <taxon>Bacteria</taxon>
        <taxon>Pseudomonadati</taxon>
        <taxon>Pseudomonadota</taxon>
        <taxon>Gammaproteobacteria</taxon>
        <taxon>Pasteurellales</taxon>
        <taxon>Pasteurellaceae</taxon>
        <taxon>Mergibacter</taxon>
    </lineage>
</organism>
<dbReference type="PANTHER" id="PTHR35149:SF2">
    <property type="entry name" value="DUF262 DOMAIN-CONTAINING PROTEIN"/>
    <property type="match status" value="1"/>
</dbReference>
<gene>
    <name evidence="3" type="ORF">CEP48_08595</name>
</gene>
<protein>
    <submittedName>
        <fullName evidence="3">Uncharacterized protein</fullName>
    </submittedName>
</protein>
<dbReference type="RefSeq" id="WP_261920026.1">
    <property type="nucleotide sequence ID" value="NZ_CP022011.1"/>
</dbReference>
<reference evidence="3" key="1">
    <citation type="submission" date="2017-06" db="EMBL/GenBank/DDBJ databases">
        <title>Genome sequencing of pathogenic and non-pathogenic strains within Bisgaard taxon 40.</title>
        <authorList>
            <person name="Ladner J.T."/>
            <person name="Lovett S.P."/>
            <person name="Koroleva G."/>
            <person name="Lorch J.M."/>
        </authorList>
    </citation>
    <scope>NUCLEOTIDE SEQUENCE</scope>
    <source>
        <strain evidence="3">27576-1-I1</strain>
    </source>
</reference>
<sequence>MDTNKVKVISDLIEKNQRIFKIPVYQRNYDWREEQCRKLFNDIIQAYKNDRKHFLGILVYIKGSVDTSTLSEVLVVDGQQRLTTLYILLKVLLDCAENNKNESVYNEVKEYIYNRRCSEEFKIKLKPIQADNIQLKKLMENKFDEMLSTSNITRNYKFFNEIIKESDDLELRDILDGMKKLEMVEIILDKSSGDDAQIIFESINSTGLELTLADLIRNFLLMDDCNQDRLYQEYWLFIEDKIGHDEVEEFLIQYLNSRSTNKITRKNAYEKFKIYYNNNFDKHEAILEELKKYSKYYAAFIGKKSAYSDEINYLLNSFQVLEQTTIYSFLFRVFEDHENRNLSDYDLIRILTFLRSYSIRRIVCEIPSNSLRGFYNGLYDRIIKNIEGSFYVKLVQLISELNTKDRILDDEEFKSSLIYKDLYKKVACKYLLSEIENHTKEKIDLSNLNIEHILPQKENSIIWKKEIGGNYNEVYEKYLHTLGNLTITGHNSELGTKKFSEKKRIIKDNSKANILNKDIISADCWNEKVILDRANRLSDIIIELFNYEKVDLNYKSEKNDELVKINDNLSLRKTKPYKFVFLGEEISVKTYVELLDKFINLLYEIKPDLLRKLAKQEYMMTNSNSIYIGYEPSKIRKAREISNSGIFYESNLSSEYIMMFVKKLIVISGFDIEDFEFGIKIN</sequence>
<dbReference type="PANTHER" id="PTHR35149">
    <property type="entry name" value="SLL5132 PROTEIN"/>
    <property type="match status" value="1"/>
</dbReference>
<dbReference type="EMBL" id="CP022011">
    <property type="protein sequence ID" value="QDJ15471.1"/>
    <property type="molecule type" value="Genomic_DNA"/>
</dbReference>
<name>A0A8E3SDF3_9PAST</name>
<dbReference type="AlphaFoldDB" id="A0A8E3SDF3"/>
<feature type="domain" description="GmrSD restriction endonucleases N-terminal" evidence="1">
    <location>
        <begin position="9"/>
        <end position="221"/>
    </location>
</feature>
<dbReference type="Proteomes" id="UP000955338">
    <property type="component" value="Chromosome"/>
</dbReference>
<feature type="domain" description="GmrSD restriction endonucleases C-terminal" evidence="2">
    <location>
        <begin position="409"/>
        <end position="539"/>
    </location>
</feature>